<protein>
    <submittedName>
        <fullName evidence="1">Uncharacterized protein</fullName>
    </submittedName>
</protein>
<evidence type="ECO:0000313" key="1">
    <source>
        <dbReference type="EMBL" id="VEI13882.1"/>
    </source>
</evidence>
<dbReference type="OrthoDB" id="3268378at2"/>
<keyword evidence="2" id="KW-1185">Reference proteome</keyword>
<sequence length="76" mass="8524">MKYPSKVVPFNESTLVFFAPILKALGNKTLQPAKLYTKIPKANRPSLDEYVDALTCLFALGRIELDQQTGMVHRAD</sequence>
<dbReference type="AlphaFoldDB" id="A0A3S4VUC3"/>
<proteinExistence type="predicted"/>
<dbReference type="Proteomes" id="UP000269542">
    <property type="component" value="Chromosome"/>
</dbReference>
<dbReference type="EMBL" id="LR134476">
    <property type="protein sequence ID" value="VEI13882.1"/>
    <property type="molecule type" value="Genomic_DNA"/>
</dbReference>
<accession>A0A3S4VUC3</accession>
<name>A0A3S4VUC3_9ACTO</name>
<dbReference type="KEGG" id="tbw:NCTC13354_01605"/>
<evidence type="ECO:0000313" key="2">
    <source>
        <dbReference type="Proteomes" id="UP000269542"/>
    </source>
</evidence>
<dbReference type="InterPro" id="IPR046900">
    <property type="entry name" value="ABC-3C_MC7"/>
</dbReference>
<organism evidence="1 2">
    <name type="scientific">Trueperella bialowiezensis</name>
    <dbReference type="NCBI Taxonomy" id="312285"/>
    <lineage>
        <taxon>Bacteria</taxon>
        <taxon>Bacillati</taxon>
        <taxon>Actinomycetota</taxon>
        <taxon>Actinomycetes</taxon>
        <taxon>Actinomycetales</taxon>
        <taxon>Actinomycetaceae</taxon>
        <taxon>Trueperella</taxon>
    </lineage>
</organism>
<dbReference type="RefSeq" id="WP_126416937.1">
    <property type="nucleotide sequence ID" value="NZ_LR134476.1"/>
</dbReference>
<gene>
    <name evidence="1" type="ORF">NCTC13354_01605</name>
</gene>
<dbReference type="Pfam" id="PF20292">
    <property type="entry name" value="MC7"/>
    <property type="match status" value="1"/>
</dbReference>
<reference evidence="1 2" key="1">
    <citation type="submission" date="2018-12" db="EMBL/GenBank/DDBJ databases">
        <authorList>
            <consortium name="Pathogen Informatics"/>
        </authorList>
    </citation>
    <scope>NUCLEOTIDE SEQUENCE [LARGE SCALE GENOMIC DNA]</scope>
    <source>
        <strain evidence="1 2">NCTC13354</strain>
    </source>
</reference>